<name>A0A0A9DEG6_ARUDO</name>
<dbReference type="AlphaFoldDB" id="A0A0A9DEG6"/>
<dbReference type="EMBL" id="GBRH01211684">
    <property type="protein sequence ID" value="JAD86211.1"/>
    <property type="molecule type" value="Transcribed_RNA"/>
</dbReference>
<sequence>MFQFYLPQSVTLGLVKRKQRANIFHIRTSHMLTAKNWICCSIYFSLFLCCTYLVPVDLSTMQK</sequence>
<reference evidence="2" key="1">
    <citation type="submission" date="2014-09" db="EMBL/GenBank/DDBJ databases">
        <authorList>
            <person name="Magalhaes I.L.F."/>
            <person name="Oliveira U."/>
            <person name="Santos F.R."/>
            <person name="Vidigal T.H.D.A."/>
            <person name="Brescovit A.D."/>
            <person name="Santos A.J."/>
        </authorList>
    </citation>
    <scope>NUCLEOTIDE SEQUENCE</scope>
    <source>
        <tissue evidence="2">Shoot tissue taken approximately 20 cm above the soil surface</tissue>
    </source>
</reference>
<keyword evidence="1" id="KW-0812">Transmembrane</keyword>
<keyword evidence="1" id="KW-0472">Membrane</keyword>
<feature type="transmembrane region" description="Helical" evidence="1">
    <location>
        <begin position="36"/>
        <end position="54"/>
    </location>
</feature>
<evidence type="ECO:0000313" key="2">
    <source>
        <dbReference type="EMBL" id="JAD86211.1"/>
    </source>
</evidence>
<proteinExistence type="predicted"/>
<keyword evidence="1" id="KW-1133">Transmembrane helix</keyword>
<organism evidence="2">
    <name type="scientific">Arundo donax</name>
    <name type="common">Giant reed</name>
    <name type="synonym">Donax arundinaceus</name>
    <dbReference type="NCBI Taxonomy" id="35708"/>
    <lineage>
        <taxon>Eukaryota</taxon>
        <taxon>Viridiplantae</taxon>
        <taxon>Streptophyta</taxon>
        <taxon>Embryophyta</taxon>
        <taxon>Tracheophyta</taxon>
        <taxon>Spermatophyta</taxon>
        <taxon>Magnoliopsida</taxon>
        <taxon>Liliopsida</taxon>
        <taxon>Poales</taxon>
        <taxon>Poaceae</taxon>
        <taxon>PACMAD clade</taxon>
        <taxon>Arundinoideae</taxon>
        <taxon>Arundineae</taxon>
        <taxon>Arundo</taxon>
    </lineage>
</organism>
<accession>A0A0A9DEG6</accession>
<reference evidence="2" key="2">
    <citation type="journal article" date="2015" name="Data Brief">
        <title>Shoot transcriptome of the giant reed, Arundo donax.</title>
        <authorList>
            <person name="Barrero R.A."/>
            <person name="Guerrero F.D."/>
            <person name="Moolhuijzen P."/>
            <person name="Goolsby J.A."/>
            <person name="Tidwell J."/>
            <person name="Bellgard S.E."/>
            <person name="Bellgard M.I."/>
        </authorList>
    </citation>
    <scope>NUCLEOTIDE SEQUENCE</scope>
    <source>
        <tissue evidence="2">Shoot tissue taken approximately 20 cm above the soil surface</tissue>
    </source>
</reference>
<protein>
    <submittedName>
        <fullName evidence="2">Uncharacterized protein</fullName>
    </submittedName>
</protein>
<evidence type="ECO:0000256" key="1">
    <source>
        <dbReference type="SAM" id="Phobius"/>
    </source>
</evidence>